<sequence length="189" mass="20908">MARPRSEDKRNAILAAAIDVIAGQGLGAPTSRIAKLAGVAEGTLFTYFDTKDDLLNQIYLELKAEMREVMMAQYPKAGTLQTRARHVWQRFVEWGVAHPAKRRALAQLSVSERVSAQAKATGMQAFADVNLLVQESIAKGVLRDHPPAFISAIMSALAETTMDFMTRDPDHADRYRNAGFEAFWNAISK</sequence>
<evidence type="ECO:0000256" key="1">
    <source>
        <dbReference type="ARBA" id="ARBA00023125"/>
    </source>
</evidence>
<dbReference type="InterPro" id="IPR050109">
    <property type="entry name" value="HTH-type_TetR-like_transc_reg"/>
</dbReference>
<reference evidence="4 5" key="1">
    <citation type="submission" date="2020-04" db="EMBL/GenBank/DDBJ databases">
        <authorList>
            <person name="De Canck E."/>
        </authorList>
    </citation>
    <scope>NUCLEOTIDE SEQUENCE [LARGE SCALE GENOMIC DNA]</scope>
    <source>
        <strain evidence="4 5">LMG 29739</strain>
    </source>
</reference>
<dbReference type="Gene3D" id="1.10.357.10">
    <property type="entry name" value="Tetracycline Repressor, domain 2"/>
    <property type="match status" value="1"/>
</dbReference>
<dbReference type="Pfam" id="PF00440">
    <property type="entry name" value="TetR_N"/>
    <property type="match status" value="1"/>
</dbReference>
<dbReference type="PANTHER" id="PTHR30055">
    <property type="entry name" value="HTH-TYPE TRANSCRIPTIONAL REGULATOR RUTR"/>
    <property type="match status" value="1"/>
</dbReference>
<dbReference type="InterPro" id="IPR001647">
    <property type="entry name" value="HTH_TetR"/>
</dbReference>
<dbReference type="EMBL" id="CADIKF010000001">
    <property type="protein sequence ID" value="CAB3746550.1"/>
    <property type="molecule type" value="Genomic_DNA"/>
</dbReference>
<gene>
    <name evidence="4" type="ORF">LMG29739_00212</name>
</gene>
<name>A0A6J5CWJ7_9BURK</name>
<dbReference type="GO" id="GO:0003677">
    <property type="term" value="F:DNA binding"/>
    <property type="evidence" value="ECO:0007669"/>
    <property type="project" value="UniProtKB-UniRule"/>
</dbReference>
<evidence type="ECO:0000313" key="4">
    <source>
        <dbReference type="EMBL" id="CAB3746550.1"/>
    </source>
</evidence>
<accession>A0A6J5CWJ7</accession>
<evidence type="ECO:0000256" key="2">
    <source>
        <dbReference type="PROSITE-ProRule" id="PRU00335"/>
    </source>
</evidence>
<dbReference type="SUPFAM" id="SSF46689">
    <property type="entry name" value="Homeodomain-like"/>
    <property type="match status" value="1"/>
</dbReference>
<proteinExistence type="predicted"/>
<dbReference type="PRINTS" id="PR00455">
    <property type="entry name" value="HTHTETR"/>
</dbReference>
<evidence type="ECO:0000313" key="5">
    <source>
        <dbReference type="Proteomes" id="UP000494329"/>
    </source>
</evidence>
<protein>
    <recommendedName>
        <fullName evidence="3">HTH tetR-type domain-containing protein</fullName>
    </recommendedName>
</protein>
<dbReference type="InterPro" id="IPR009057">
    <property type="entry name" value="Homeodomain-like_sf"/>
</dbReference>
<dbReference type="Proteomes" id="UP000494329">
    <property type="component" value="Unassembled WGS sequence"/>
</dbReference>
<evidence type="ECO:0000259" key="3">
    <source>
        <dbReference type="PROSITE" id="PS50977"/>
    </source>
</evidence>
<dbReference type="AlphaFoldDB" id="A0A6J5CWJ7"/>
<organism evidence="4 5">
    <name type="scientific">Paraburkholderia solisilvae</name>
    <dbReference type="NCBI Taxonomy" id="624376"/>
    <lineage>
        <taxon>Bacteria</taxon>
        <taxon>Pseudomonadati</taxon>
        <taxon>Pseudomonadota</taxon>
        <taxon>Betaproteobacteria</taxon>
        <taxon>Burkholderiales</taxon>
        <taxon>Burkholderiaceae</taxon>
        <taxon>Paraburkholderia</taxon>
    </lineage>
</organism>
<keyword evidence="5" id="KW-1185">Reference proteome</keyword>
<feature type="DNA-binding region" description="H-T-H motif" evidence="2">
    <location>
        <begin position="29"/>
        <end position="48"/>
    </location>
</feature>
<dbReference type="PROSITE" id="PS50977">
    <property type="entry name" value="HTH_TETR_2"/>
    <property type="match status" value="1"/>
</dbReference>
<dbReference type="PANTHER" id="PTHR30055:SF222">
    <property type="entry name" value="REGULATORY PROTEIN"/>
    <property type="match status" value="1"/>
</dbReference>
<keyword evidence="1 2" id="KW-0238">DNA-binding</keyword>
<dbReference type="RefSeq" id="WP_175108877.1">
    <property type="nucleotide sequence ID" value="NZ_CADIKF010000001.1"/>
</dbReference>
<feature type="domain" description="HTH tetR-type" evidence="3">
    <location>
        <begin position="7"/>
        <end position="66"/>
    </location>
</feature>